<dbReference type="InterPro" id="IPR013525">
    <property type="entry name" value="ABC2_TM"/>
</dbReference>
<gene>
    <name evidence="7" type="ORF">JO380_003537</name>
</gene>
<dbReference type="NCBIfam" id="TIGR03057">
    <property type="entry name" value="xxxLxxG_by_4"/>
    <property type="match status" value="3"/>
</dbReference>
<evidence type="ECO:0000256" key="2">
    <source>
        <dbReference type="ARBA" id="ARBA00022692"/>
    </source>
</evidence>
<dbReference type="EMBL" id="JAUSVM010000001">
    <property type="protein sequence ID" value="MDQ0427156.1"/>
    <property type="molecule type" value="Genomic_DNA"/>
</dbReference>
<evidence type="ECO:0000256" key="4">
    <source>
        <dbReference type="ARBA" id="ARBA00023136"/>
    </source>
</evidence>
<dbReference type="PANTHER" id="PTHR43077:SF5">
    <property type="entry name" value="PHAGE INFECTION PROTEIN"/>
    <property type="match status" value="1"/>
</dbReference>
<name>A0ABU0GP67_9CELL</name>
<reference evidence="7 8" key="1">
    <citation type="submission" date="2023-07" db="EMBL/GenBank/DDBJ databases">
        <title>Sequencing the genomes of 1000 actinobacteria strains.</title>
        <authorList>
            <person name="Klenk H.-P."/>
        </authorList>
    </citation>
    <scope>NUCLEOTIDE SEQUENCE [LARGE SCALE GENOMIC DNA]</scope>
    <source>
        <strain evidence="7 8">DSM 14785</strain>
    </source>
</reference>
<dbReference type="InterPro" id="IPR023908">
    <property type="entry name" value="xxxLxxG_rpt"/>
</dbReference>
<dbReference type="InterPro" id="IPR017501">
    <property type="entry name" value="Phage_infect_YhgE_C"/>
</dbReference>
<evidence type="ECO:0000256" key="3">
    <source>
        <dbReference type="ARBA" id="ARBA00022989"/>
    </source>
</evidence>
<feature type="transmembrane region" description="Helical" evidence="5">
    <location>
        <begin position="604"/>
        <end position="623"/>
    </location>
</feature>
<feature type="transmembrane region" description="Helical" evidence="5">
    <location>
        <begin position="502"/>
        <end position="522"/>
    </location>
</feature>
<dbReference type="InterPro" id="IPR017500">
    <property type="entry name" value="Phage_infect_YhgE_N"/>
</dbReference>
<feature type="transmembrane region" description="Helical" evidence="5">
    <location>
        <begin position="543"/>
        <end position="562"/>
    </location>
</feature>
<dbReference type="Proteomes" id="UP001240250">
    <property type="component" value="Unassembled WGS sequence"/>
</dbReference>
<dbReference type="InterPro" id="IPR051328">
    <property type="entry name" value="T7SS_ABC-Transporter"/>
</dbReference>
<dbReference type="Pfam" id="PF12698">
    <property type="entry name" value="ABC2_membrane_3"/>
    <property type="match status" value="1"/>
</dbReference>
<evidence type="ECO:0000256" key="5">
    <source>
        <dbReference type="SAM" id="Phobius"/>
    </source>
</evidence>
<evidence type="ECO:0000313" key="7">
    <source>
        <dbReference type="EMBL" id="MDQ0427156.1"/>
    </source>
</evidence>
<evidence type="ECO:0000256" key="1">
    <source>
        <dbReference type="ARBA" id="ARBA00004141"/>
    </source>
</evidence>
<feature type="transmembrane region" description="Helical" evidence="5">
    <location>
        <begin position="658"/>
        <end position="680"/>
    </location>
</feature>
<dbReference type="Gene3D" id="1.10.287.950">
    <property type="entry name" value="Methyl-accepting chemotaxis protein"/>
    <property type="match status" value="1"/>
</dbReference>
<feature type="transmembrane region" description="Helical" evidence="5">
    <location>
        <begin position="574"/>
        <end position="597"/>
    </location>
</feature>
<proteinExistence type="predicted"/>
<keyword evidence="4 5" id="KW-0472">Membrane</keyword>
<dbReference type="NCBIfam" id="TIGR03061">
    <property type="entry name" value="pip_yhgE_Nterm"/>
    <property type="match status" value="1"/>
</dbReference>
<comment type="subcellular location">
    <subcellularLocation>
        <location evidence="1">Membrane</location>
        <topology evidence="1">Multi-pass membrane protein</topology>
    </subcellularLocation>
</comment>
<keyword evidence="3 5" id="KW-1133">Transmembrane helix</keyword>
<keyword evidence="2 5" id="KW-0812">Transmembrane</keyword>
<dbReference type="RefSeq" id="WP_134852388.1">
    <property type="nucleotide sequence ID" value="NZ_CP194061.1"/>
</dbReference>
<keyword evidence="8" id="KW-1185">Reference proteome</keyword>
<accession>A0ABU0GP67</accession>
<evidence type="ECO:0000313" key="8">
    <source>
        <dbReference type="Proteomes" id="UP001240250"/>
    </source>
</evidence>
<evidence type="ECO:0000259" key="6">
    <source>
        <dbReference type="Pfam" id="PF12698"/>
    </source>
</evidence>
<dbReference type="PANTHER" id="PTHR43077">
    <property type="entry name" value="TRANSPORT PERMEASE YVFS-RELATED"/>
    <property type="match status" value="1"/>
</dbReference>
<comment type="caution">
    <text evidence="7">The sequence shown here is derived from an EMBL/GenBank/DDBJ whole genome shotgun (WGS) entry which is preliminary data.</text>
</comment>
<dbReference type="SUPFAM" id="SSF58104">
    <property type="entry name" value="Methyl-accepting chemotaxis protein (MCP) signaling domain"/>
    <property type="match status" value="1"/>
</dbReference>
<feature type="transmembrane region" description="Helical" evidence="5">
    <location>
        <begin position="21"/>
        <end position="41"/>
    </location>
</feature>
<protein>
    <submittedName>
        <fullName evidence="7">Membrane protein</fullName>
    </submittedName>
</protein>
<sequence>MIAARLALSELRRLAAGTLPRLALLALVVIPSLYAGLYLFANEDPYGRLHDVPAALVVEDRGATATDAVDGRTRDVRYGDQVAERLTGGEGGFGWVRTSQRDAEAGVRSGRYDAALVIGPSFSADLVSVADYRPRQASLTLLTNDANNYLSTTIADTVVGDVRDAIATQVGTQAADEFLQGFGSIHTELGAAVRGASELVDGAQRLASGSTELVEGTGRLASGAAQAADGAAALAAGTRALPSSAGRLADGAGRLSQGLGTLRDRTSTLPDDTRALATGAQQVAAGAGEVAGVADEVAAGVQQLDAAATTAREVLDVRLAALVDAGRLTQQEADEVAALAADALGGVDALDEAVARAAGRLDELGSGAAQVATGAQQLADAAPALSDGIATAAAGGRQLASGTAQLRGAAGTLADDLDRLAQGTAEVSTGAQQLAAGSGTLAQGASELDGGLTELRDRLSAGLGAVPDLDRATEEATARTIADPVTIAKDELARAGSYGAGLAPFFLSLAAWIGGYVLFLLVRPLSSRALATGAHTWQTAVGGWLPGVLIGVAQVTLMYLLVTYALDIVPVHGAATLGLLVLASAAFVAILQALNVWFGAVGEFLGLVLMLVQLVTAGGTFPWQTIPEPLLSLHRVLPMSYTVEGLRQTLYGGDLGTAASYAGILAAVLLAALAATAWAARRRRTWTPTRLQPELVL</sequence>
<feature type="domain" description="ABC-2 type transporter transmembrane" evidence="6">
    <location>
        <begin position="494"/>
        <end position="677"/>
    </location>
</feature>
<dbReference type="NCBIfam" id="TIGR03062">
    <property type="entry name" value="pip_yhgE_Cterm"/>
    <property type="match status" value="1"/>
</dbReference>
<organism evidence="7 8">
    <name type="scientific">Cellulomonas iranensis</name>
    <dbReference type="NCBI Taxonomy" id="76862"/>
    <lineage>
        <taxon>Bacteria</taxon>
        <taxon>Bacillati</taxon>
        <taxon>Actinomycetota</taxon>
        <taxon>Actinomycetes</taxon>
        <taxon>Micrococcales</taxon>
        <taxon>Cellulomonadaceae</taxon>
        <taxon>Cellulomonas</taxon>
    </lineage>
</organism>